<dbReference type="GO" id="GO:0008168">
    <property type="term" value="F:methyltransferase activity"/>
    <property type="evidence" value="ECO:0007669"/>
    <property type="project" value="UniProtKB-KW"/>
</dbReference>
<dbReference type="EMBL" id="MT142247">
    <property type="protein sequence ID" value="QJA76849.1"/>
    <property type="molecule type" value="Genomic_DNA"/>
</dbReference>
<reference evidence="1" key="1">
    <citation type="submission" date="2020-03" db="EMBL/GenBank/DDBJ databases">
        <title>The deep terrestrial virosphere.</title>
        <authorList>
            <person name="Holmfeldt K."/>
            <person name="Nilsson E."/>
            <person name="Simone D."/>
            <person name="Lopez-Fernandez M."/>
            <person name="Wu X."/>
            <person name="de Brujin I."/>
            <person name="Lundin D."/>
            <person name="Andersson A."/>
            <person name="Bertilsson S."/>
            <person name="Dopson M."/>
        </authorList>
    </citation>
    <scope>NUCLEOTIDE SEQUENCE</scope>
    <source>
        <strain evidence="1">MM415A01425</strain>
    </source>
</reference>
<gene>
    <name evidence="1" type="ORF">MM415A01425_0015</name>
</gene>
<keyword evidence="1" id="KW-0808">Transferase</keyword>
<evidence type="ECO:0000313" key="1">
    <source>
        <dbReference type="EMBL" id="QJA76849.1"/>
    </source>
</evidence>
<keyword evidence="1" id="KW-0489">Methyltransferase</keyword>
<dbReference type="AlphaFoldDB" id="A0A6M3K3Y8"/>
<organism evidence="1">
    <name type="scientific">viral metagenome</name>
    <dbReference type="NCBI Taxonomy" id="1070528"/>
    <lineage>
        <taxon>unclassified sequences</taxon>
        <taxon>metagenomes</taxon>
        <taxon>organismal metagenomes</taxon>
    </lineage>
</organism>
<accession>A0A6M3K3Y8</accession>
<dbReference type="GO" id="GO:0032259">
    <property type="term" value="P:methylation"/>
    <property type="evidence" value="ECO:0007669"/>
    <property type="project" value="UniProtKB-KW"/>
</dbReference>
<dbReference type="SUPFAM" id="SSF53335">
    <property type="entry name" value="S-adenosyl-L-methionine-dependent methyltransferases"/>
    <property type="match status" value="1"/>
</dbReference>
<proteinExistence type="predicted"/>
<dbReference type="Gene3D" id="3.40.50.150">
    <property type="entry name" value="Vaccinia Virus protein VP39"/>
    <property type="match status" value="1"/>
</dbReference>
<protein>
    <submittedName>
        <fullName evidence="1">Putative methyltransferase</fullName>
    </submittedName>
</protein>
<sequence>MKKNYIKNSDEIPGLEYFKERALEISKKIDNEYIFCEIGTREGNSAIQLLDAIKESNKKRWLFTVDPYGTKPYRATTDMDARGRYFDYDEQCYRNGMMTLNTYTFNNDLLYSHWRMTSKDFMDKIESIEFWHDKKQIDYKFGLVFLDGEHYEDIVMKEFEWFKDRLVDGGLIIIDDIENIWQTSYVNKSDYLTFLGTIFEDGIWNENGGKLYYIKK</sequence>
<name>A0A6M3K3Y8_9ZZZZ</name>
<dbReference type="Pfam" id="PF13578">
    <property type="entry name" value="Methyltransf_24"/>
    <property type="match status" value="1"/>
</dbReference>
<dbReference type="InterPro" id="IPR029063">
    <property type="entry name" value="SAM-dependent_MTases_sf"/>
</dbReference>